<keyword evidence="1" id="KW-0472">Membrane</keyword>
<reference evidence="2" key="1">
    <citation type="submission" date="2021-02" db="EMBL/GenBank/DDBJ databases">
        <authorList>
            <person name="Nowell W R."/>
        </authorList>
    </citation>
    <scope>NUCLEOTIDE SEQUENCE</scope>
</reference>
<proteinExistence type="predicted"/>
<protein>
    <submittedName>
        <fullName evidence="2">Uncharacterized protein</fullName>
    </submittedName>
</protein>
<keyword evidence="1" id="KW-0812">Transmembrane</keyword>
<feature type="transmembrane region" description="Helical" evidence="1">
    <location>
        <begin position="170"/>
        <end position="190"/>
    </location>
</feature>
<organism evidence="2 4">
    <name type="scientific">Adineta steineri</name>
    <dbReference type="NCBI Taxonomy" id="433720"/>
    <lineage>
        <taxon>Eukaryota</taxon>
        <taxon>Metazoa</taxon>
        <taxon>Spiralia</taxon>
        <taxon>Gnathifera</taxon>
        <taxon>Rotifera</taxon>
        <taxon>Eurotatoria</taxon>
        <taxon>Bdelloidea</taxon>
        <taxon>Adinetida</taxon>
        <taxon>Adinetidae</taxon>
        <taxon>Adineta</taxon>
    </lineage>
</organism>
<keyword evidence="1" id="KW-1133">Transmembrane helix</keyword>
<evidence type="ECO:0000313" key="3">
    <source>
        <dbReference type="EMBL" id="CAF3742280.1"/>
    </source>
</evidence>
<sequence length="207" mass="24101">MDRIFFPNHAFFWAFWAAIIFIFGMIGYLIMDTFDYMNISFFNTFVTDMIYVLLASLFVICATLQFFAIYYMNKDVERYYTMIISCLFDKIGAHAYLFGAILTVVDSTKVDIIWTLSTIGVCGFVIGATINLMIPATTHLYIWADYFNLLGSLLYLLATIITRLQISQLIVIFGDTIYLIDSILYMLCWFQDRRLVIEQNGQYMLIK</sequence>
<feature type="transmembrane region" description="Helical" evidence="1">
    <location>
        <begin position="113"/>
        <end position="134"/>
    </location>
</feature>
<name>A0A813ZZ84_9BILA</name>
<evidence type="ECO:0000313" key="4">
    <source>
        <dbReference type="Proteomes" id="UP000663845"/>
    </source>
</evidence>
<feature type="transmembrane region" description="Helical" evidence="1">
    <location>
        <begin position="50"/>
        <end position="72"/>
    </location>
</feature>
<dbReference type="EMBL" id="CAJOAZ010000964">
    <property type="protein sequence ID" value="CAF3742280.1"/>
    <property type="molecule type" value="Genomic_DNA"/>
</dbReference>
<feature type="transmembrane region" description="Helical" evidence="1">
    <location>
        <begin position="146"/>
        <end position="164"/>
    </location>
</feature>
<feature type="transmembrane region" description="Helical" evidence="1">
    <location>
        <begin position="12"/>
        <end position="30"/>
    </location>
</feature>
<accession>A0A813ZZ84</accession>
<dbReference type="Proteomes" id="UP000663845">
    <property type="component" value="Unassembled WGS sequence"/>
</dbReference>
<evidence type="ECO:0000256" key="1">
    <source>
        <dbReference type="SAM" id="Phobius"/>
    </source>
</evidence>
<dbReference type="EMBL" id="CAJNOG010000079">
    <property type="protein sequence ID" value="CAF0905336.1"/>
    <property type="molecule type" value="Genomic_DNA"/>
</dbReference>
<feature type="transmembrane region" description="Helical" evidence="1">
    <location>
        <begin position="79"/>
        <end position="101"/>
    </location>
</feature>
<comment type="caution">
    <text evidence="2">The sequence shown here is derived from an EMBL/GenBank/DDBJ whole genome shotgun (WGS) entry which is preliminary data.</text>
</comment>
<evidence type="ECO:0000313" key="2">
    <source>
        <dbReference type="EMBL" id="CAF0905336.1"/>
    </source>
</evidence>
<dbReference type="Proteomes" id="UP000663844">
    <property type="component" value="Unassembled WGS sequence"/>
</dbReference>
<gene>
    <name evidence="2" type="ORF">JYZ213_LOCUS10781</name>
    <name evidence="3" type="ORF">OXD698_LOCUS14954</name>
</gene>
<dbReference type="AlphaFoldDB" id="A0A813ZZ84"/>